<evidence type="ECO:0000313" key="11">
    <source>
        <dbReference type="Proteomes" id="UP000005233"/>
    </source>
</evidence>
<dbReference type="InterPro" id="IPR003651">
    <property type="entry name" value="Endonuclease3_FeS-loop_motif"/>
</dbReference>
<dbReference type="HOGENOM" id="CLU_012862_3_4_2"/>
<dbReference type="EMBL" id="CP003243">
    <property type="protein sequence ID" value="AFC99257.1"/>
    <property type="molecule type" value="Genomic_DNA"/>
</dbReference>
<evidence type="ECO:0000256" key="4">
    <source>
        <dbReference type="ARBA" id="ARBA00022763"/>
    </source>
</evidence>
<evidence type="ECO:0000256" key="1">
    <source>
        <dbReference type="ARBA" id="ARBA00001966"/>
    </source>
</evidence>
<dbReference type="GO" id="GO:0046872">
    <property type="term" value="F:metal ion binding"/>
    <property type="evidence" value="ECO:0007669"/>
    <property type="project" value="UniProtKB-KW"/>
</dbReference>
<keyword evidence="3" id="KW-0479">Metal-binding</keyword>
<comment type="cofactor">
    <cofactor evidence="1">
        <name>[4Fe-4S] cluster</name>
        <dbReference type="ChEBI" id="CHEBI:49883"/>
    </cofactor>
</comment>
<dbReference type="AlphaFoldDB" id="H8I560"/>
<evidence type="ECO:0000256" key="8">
    <source>
        <dbReference type="ARBA" id="ARBA00023295"/>
    </source>
</evidence>
<dbReference type="Gene3D" id="1.10.340.30">
    <property type="entry name" value="Hypothetical protein, domain 2"/>
    <property type="match status" value="1"/>
</dbReference>
<accession>H8I560</accession>
<dbReference type="PANTHER" id="PTHR10359:SF18">
    <property type="entry name" value="ENDONUCLEASE III"/>
    <property type="match status" value="1"/>
</dbReference>
<keyword evidence="6" id="KW-0408">Iron</keyword>
<keyword evidence="8" id="KW-0326">Glycosidase</keyword>
<dbReference type="STRING" id="1041930.Mtc_0492"/>
<evidence type="ECO:0000256" key="3">
    <source>
        <dbReference type="ARBA" id="ARBA00022723"/>
    </source>
</evidence>
<dbReference type="SMART" id="SM00525">
    <property type="entry name" value="FES"/>
    <property type="match status" value="1"/>
</dbReference>
<organism evidence="10 11">
    <name type="scientific">Methanocella conradii (strain DSM 24694 / JCM 17849 / CGMCC 1.5162 / HZ254)</name>
    <dbReference type="NCBI Taxonomy" id="1041930"/>
    <lineage>
        <taxon>Archaea</taxon>
        <taxon>Methanobacteriati</taxon>
        <taxon>Methanobacteriota</taxon>
        <taxon>Stenosarchaea group</taxon>
        <taxon>Methanomicrobia</taxon>
        <taxon>Methanocellales</taxon>
        <taxon>Methanocellaceae</taxon>
        <taxon>Methanocella</taxon>
    </lineage>
</organism>
<dbReference type="KEGG" id="mez:Mtc_0492"/>
<evidence type="ECO:0000256" key="6">
    <source>
        <dbReference type="ARBA" id="ARBA00023004"/>
    </source>
</evidence>
<keyword evidence="10" id="KW-0255">Endonuclease</keyword>
<reference evidence="10 11" key="1">
    <citation type="journal article" date="2012" name="J. Bacteriol.">
        <title>Complete genome sequence of a thermophilic methanogen, Methanocella conradii HZ254, isolated from Chinese rice field soil.</title>
        <authorList>
            <person name="Lu Z."/>
            <person name="Lu Y."/>
        </authorList>
    </citation>
    <scope>NUCLEOTIDE SEQUENCE [LARGE SCALE GENOMIC DNA]</scope>
    <source>
        <strain evidence="11">DSM 24694 / JCM 17849 / CGMCC 1.5162 / HZ254</strain>
    </source>
</reference>
<dbReference type="GO" id="GO:0006285">
    <property type="term" value="P:base-excision repair, AP site formation"/>
    <property type="evidence" value="ECO:0007669"/>
    <property type="project" value="TreeGrafter"/>
</dbReference>
<keyword evidence="2" id="KW-0004">4Fe-4S</keyword>
<proteinExistence type="predicted"/>
<keyword evidence="7" id="KW-0411">Iron-sulfur</keyword>
<dbReference type="SMART" id="SM00478">
    <property type="entry name" value="ENDO3c"/>
    <property type="match status" value="1"/>
</dbReference>
<name>H8I560_METCZ</name>
<sequence>MDIDLRSTMDIQITALEWMPQDGRYVRYYPEAGIDVFMEQRPDGSIEVTPHEFHDEAMSIFDYPLSEVYHGDSEILLRLQEFYRRCWVLRLQDPFISLMITILTQNKTADSARRTFHRLQRRYKGIDVHKMACADKRELEELIRFSGPYKASYMIECSRQIEERWGGSLEWMRRAPTDEARRALLSLHGVGPKTADCVLLFSLGHSVVPVDTHICRVSQRLGLSMSMGDSEAAKRRVKEDLERGLKMPGMAHLLIINLGRDFCKALAPLHHICPVEELCPKRGVVRPERLV</sequence>
<dbReference type="InterPro" id="IPR003265">
    <property type="entry name" value="HhH-GPD_domain"/>
</dbReference>
<keyword evidence="10" id="KW-0540">Nuclease</keyword>
<dbReference type="GO" id="GO:0004519">
    <property type="term" value="F:endonuclease activity"/>
    <property type="evidence" value="ECO:0007669"/>
    <property type="project" value="UniProtKB-KW"/>
</dbReference>
<feature type="domain" description="HhH-GPD" evidence="9">
    <location>
        <begin position="103"/>
        <end position="261"/>
    </location>
</feature>
<dbReference type="SUPFAM" id="SSF48150">
    <property type="entry name" value="DNA-glycosylase"/>
    <property type="match status" value="1"/>
</dbReference>
<keyword evidence="4" id="KW-0227">DNA damage</keyword>
<keyword evidence="5" id="KW-0378">Hydrolase</keyword>
<dbReference type="GO" id="GO:0019104">
    <property type="term" value="F:DNA N-glycosylase activity"/>
    <property type="evidence" value="ECO:0007669"/>
    <property type="project" value="TreeGrafter"/>
</dbReference>
<gene>
    <name evidence="10" type="ordered locus">Mtc_0492</name>
</gene>
<dbReference type="eggNOG" id="arCOG00459">
    <property type="taxonomic scope" value="Archaea"/>
</dbReference>
<evidence type="ECO:0000259" key="9">
    <source>
        <dbReference type="SMART" id="SM00478"/>
    </source>
</evidence>
<evidence type="ECO:0000256" key="2">
    <source>
        <dbReference type="ARBA" id="ARBA00022485"/>
    </source>
</evidence>
<evidence type="ECO:0000256" key="5">
    <source>
        <dbReference type="ARBA" id="ARBA00022801"/>
    </source>
</evidence>
<dbReference type="PANTHER" id="PTHR10359">
    <property type="entry name" value="A/G-SPECIFIC ADENINE GLYCOSYLASE/ENDONUCLEASE III"/>
    <property type="match status" value="1"/>
</dbReference>
<dbReference type="InterPro" id="IPR011257">
    <property type="entry name" value="DNA_glycosylase"/>
</dbReference>
<dbReference type="Pfam" id="PF00730">
    <property type="entry name" value="HhH-GPD"/>
    <property type="match status" value="1"/>
</dbReference>
<dbReference type="GO" id="GO:0051539">
    <property type="term" value="F:4 iron, 4 sulfur cluster binding"/>
    <property type="evidence" value="ECO:0007669"/>
    <property type="project" value="UniProtKB-KW"/>
</dbReference>
<protein>
    <submittedName>
        <fullName evidence="10">EndoIII-related endonuclease</fullName>
    </submittedName>
</protein>
<evidence type="ECO:0000256" key="7">
    <source>
        <dbReference type="ARBA" id="ARBA00023014"/>
    </source>
</evidence>
<dbReference type="Proteomes" id="UP000005233">
    <property type="component" value="Chromosome"/>
</dbReference>
<dbReference type="InterPro" id="IPR023170">
    <property type="entry name" value="HhH_base_excis_C"/>
</dbReference>
<evidence type="ECO:0000313" key="10">
    <source>
        <dbReference type="EMBL" id="AFC99257.1"/>
    </source>
</evidence>
<dbReference type="CDD" id="cd00056">
    <property type="entry name" value="ENDO3c"/>
    <property type="match status" value="1"/>
</dbReference>
<keyword evidence="11" id="KW-1185">Reference proteome</keyword>
<dbReference type="Gene3D" id="1.10.1670.10">
    <property type="entry name" value="Helix-hairpin-Helix base-excision DNA repair enzymes (C-terminal)"/>
    <property type="match status" value="1"/>
</dbReference>